<comment type="catalytic activity">
    <reaction evidence="5">
        <text>D-glucose 6-phosphate + NADP(+) = 6-phospho-D-glucono-1,5-lactone + NADPH + H(+)</text>
        <dbReference type="Rhea" id="RHEA:15841"/>
        <dbReference type="ChEBI" id="CHEBI:15378"/>
        <dbReference type="ChEBI" id="CHEBI:57783"/>
        <dbReference type="ChEBI" id="CHEBI:57955"/>
        <dbReference type="ChEBI" id="CHEBI:58349"/>
        <dbReference type="ChEBI" id="CHEBI:61548"/>
        <dbReference type="EC" id="1.1.1.49"/>
    </reaction>
</comment>
<dbReference type="Pfam" id="PF02781">
    <property type="entry name" value="G6PD_C"/>
    <property type="match status" value="1"/>
</dbReference>
<evidence type="ECO:0000256" key="4">
    <source>
        <dbReference type="ARBA" id="ARBA00023277"/>
    </source>
</evidence>
<evidence type="ECO:0000256" key="6">
    <source>
        <dbReference type="SAM" id="MobiDB-lite"/>
    </source>
</evidence>
<keyword evidence="2 5" id="KW-0521">NADP</keyword>
<feature type="binding site" evidence="5">
    <location>
        <position position="139"/>
    </location>
    <ligand>
        <name>NADP(+)</name>
        <dbReference type="ChEBI" id="CHEBI:58349"/>
    </ligand>
</feature>
<reference evidence="10" key="1">
    <citation type="journal article" date="2019" name="Int. J. Syst. Evol. Microbiol.">
        <title>The Global Catalogue of Microorganisms (GCM) 10K type strain sequencing project: providing services to taxonomists for standard genome sequencing and annotation.</title>
        <authorList>
            <consortium name="The Broad Institute Genomics Platform"/>
            <consortium name="The Broad Institute Genome Sequencing Center for Infectious Disease"/>
            <person name="Wu L."/>
            <person name="Ma J."/>
        </authorList>
    </citation>
    <scope>NUCLEOTIDE SEQUENCE [LARGE SCALE GENOMIC DNA]</scope>
    <source>
        <strain evidence="10">LMG 24813</strain>
    </source>
</reference>
<dbReference type="RefSeq" id="WP_217962707.1">
    <property type="nucleotide sequence ID" value="NZ_JAHTBN010000001.1"/>
</dbReference>
<feature type="binding site" evidence="5">
    <location>
        <position position="207"/>
    </location>
    <ligand>
        <name>substrate</name>
    </ligand>
</feature>
<dbReference type="EC" id="1.1.1.49" evidence="5"/>
<keyword evidence="5" id="KW-0313">Glucose metabolism</keyword>
<dbReference type="Proteomes" id="UP001595848">
    <property type="component" value="Unassembled WGS sequence"/>
</dbReference>
<sequence length="460" mass="50712">MTETPRSDAFVFFGATGDLAYKQIFPALYAMQRRGHLDMPVIGVSRSSWDKAKLVQRARDSISQHGQIDEQVFSGLAEHLEYVSGDYQDQDTYRCLRAALGQARRPLHYLAIPPGMFDVVVRGLAQSGCAGEARVVVEKPFGRDLATARKLEAMLTETFAPGSIFRIDHYLGKEPVQNLLYFRYANVFAEPIWNRHHIDSIQITMAESFGVQGRGSFYDGVGAVRDVIQNHMLQVVSLLATEPPPAGHPDAVRDAQCRVFQAMCPVLPQDAVLGQFQGYQSEPGVAAGSRVETYAALRLAIDNERWSGVPFFIRSGKCLPVTATEVLVKFKPLRHAVFDTTPSNYFRFRISPDVLLCVGARVKLPGEAMAGETVELTAHHQAADEMSPYERLLGDALRGDPALFARYESIEAAWRVVTPLLESGAAPLPYEPGSWGPKQAEGLTAAVGGWHDPKPPDSKR</sequence>
<dbReference type="HAMAP" id="MF_00966">
    <property type="entry name" value="G6PD"/>
    <property type="match status" value="1"/>
</dbReference>
<organism evidence="9 10">
    <name type="scientific">Candidimonas humi</name>
    <dbReference type="NCBI Taxonomy" id="683355"/>
    <lineage>
        <taxon>Bacteria</taxon>
        <taxon>Pseudomonadati</taxon>
        <taxon>Pseudomonadota</taxon>
        <taxon>Betaproteobacteria</taxon>
        <taxon>Burkholderiales</taxon>
        <taxon>Alcaligenaceae</taxon>
        <taxon>Candidimonas</taxon>
    </lineage>
</organism>
<evidence type="ECO:0000313" key="9">
    <source>
        <dbReference type="EMBL" id="MFC4199607.1"/>
    </source>
</evidence>
<feature type="compositionally biased region" description="Basic and acidic residues" evidence="6">
    <location>
        <begin position="451"/>
        <end position="460"/>
    </location>
</feature>
<feature type="binding site" evidence="5">
    <location>
        <position position="46"/>
    </location>
    <ligand>
        <name>NADP(+)</name>
        <dbReference type="ChEBI" id="CHEBI:58349"/>
    </ligand>
</feature>
<feature type="binding site" evidence="5">
    <location>
        <position position="226"/>
    </location>
    <ligand>
        <name>substrate</name>
    </ligand>
</feature>
<dbReference type="InterPro" id="IPR001282">
    <property type="entry name" value="G6P_DH"/>
</dbReference>
<protein>
    <recommendedName>
        <fullName evidence="5">Glucose-6-phosphate 1-dehydrogenase</fullName>
        <shortName evidence="5">G6PD</shortName>
        <ecNumber evidence="5">1.1.1.49</ecNumber>
    </recommendedName>
</protein>
<dbReference type="PROSITE" id="PS00069">
    <property type="entry name" value="G6P_DEHYDROGENASE"/>
    <property type="match status" value="1"/>
</dbReference>
<evidence type="ECO:0000256" key="5">
    <source>
        <dbReference type="HAMAP-Rule" id="MF_00966"/>
    </source>
</evidence>
<dbReference type="InterPro" id="IPR019796">
    <property type="entry name" value="G6P_DH_AS"/>
</dbReference>
<feature type="active site" description="Proton acceptor" evidence="5">
    <location>
        <position position="231"/>
    </location>
</feature>
<feature type="binding site" evidence="5">
    <location>
        <position position="173"/>
    </location>
    <ligand>
        <name>substrate</name>
    </ligand>
</feature>
<keyword evidence="4 5" id="KW-0119">Carbohydrate metabolism</keyword>
<evidence type="ECO:0000256" key="2">
    <source>
        <dbReference type="ARBA" id="ARBA00022857"/>
    </source>
</evidence>
<dbReference type="PIRSF" id="PIRSF000110">
    <property type="entry name" value="G6PD"/>
    <property type="match status" value="1"/>
</dbReference>
<dbReference type="InterPro" id="IPR022675">
    <property type="entry name" value="G6P_DH_C"/>
</dbReference>
<comment type="function">
    <text evidence="5">Catalyzes the oxidation of glucose 6-phosphate to 6-phosphogluconolactone.</text>
</comment>
<comment type="similarity">
    <text evidence="1 5">Belongs to the glucose-6-phosphate dehydrogenase family.</text>
</comment>
<keyword evidence="10" id="KW-1185">Reference proteome</keyword>
<feature type="binding site" evidence="5">
    <location>
        <position position="169"/>
    </location>
    <ligand>
        <name>substrate</name>
    </ligand>
</feature>
<evidence type="ECO:0000259" key="8">
    <source>
        <dbReference type="Pfam" id="PF02781"/>
    </source>
</evidence>
<feature type="domain" description="Glucose-6-phosphate dehydrogenase NAD-binding" evidence="7">
    <location>
        <begin position="11"/>
        <end position="178"/>
    </location>
</feature>
<dbReference type="GO" id="GO:0004345">
    <property type="term" value="F:glucose-6-phosphate dehydrogenase activity"/>
    <property type="evidence" value="ECO:0007669"/>
    <property type="project" value="UniProtKB-EC"/>
</dbReference>
<comment type="pathway">
    <text evidence="5">Carbohydrate degradation; pentose phosphate pathway; D-ribulose 5-phosphate from D-glucose 6-phosphate (oxidative stage): step 1/3.</text>
</comment>
<evidence type="ECO:0000313" key="10">
    <source>
        <dbReference type="Proteomes" id="UP001595848"/>
    </source>
</evidence>
<gene>
    <name evidence="5 9" type="primary">zwf</name>
    <name evidence="9" type="ORF">ACFOY1_01455</name>
</gene>
<dbReference type="NCBIfam" id="TIGR00871">
    <property type="entry name" value="zwf"/>
    <property type="match status" value="1"/>
</dbReference>
<proteinExistence type="inferred from homology"/>
<comment type="caution">
    <text evidence="9">The sequence shown here is derived from an EMBL/GenBank/DDBJ whole genome shotgun (WGS) entry which is preliminary data.</text>
</comment>
<feature type="binding site" evidence="5">
    <location>
        <position position="317"/>
    </location>
    <ligand>
        <name>substrate</name>
    </ligand>
</feature>
<dbReference type="PANTHER" id="PTHR23429">
    <property type="entry name" value="GLUCOSE-6-PHOSPHATE 1-DEHYDROGENASE G6PD"/>
    <property type="match status" value="1"/>
</dbReference>
<name>A0ABV8NTN5_9BURK</name>
<evidence type="ECO:0000259" key="7">
    <source>
        <dbReference type="Pfam" id="PF00479"/>
    </source>
</evidence>
<accession>A0ABV8NTN5</accession>
<feature type="region of interest" description="Disordered" evidence="6">
    <location>
        <begin position="432"/>
        <end position="460"/>
    </location>
</feature>
<feature type="domain" description="Glucose-6-phosphate dehydrogenase C-terminal" evidence="8">
    <location>
        <begin position="181"/>
        <end position="447"/>
    </location>
</feature>
<dbReference type="InterPro" id="IPR022674">
    <property type="entry name" value="G6P_DH_NAD-bd"/>
</dbReference>
<dbReference type="Pfam" id="PF00479">
    <property type="entry name" value="G6PD_N"/>
    <property type="match status" value="1"/>
</dbReference>
<evidence type="ECO:0000256" key="1">
    <source>
        <dbReference type="ARBA" id="ARBA00009975"/>
    </source>
</evidence>
<evidence type="ECO:0000256" key="3">
    <source>
        <dbReference type="ARBA" id="ARBA00023002"/>
    </source>
</evidence>
<keyword evidence="3 5" id="KW-0560">Oxidoreductase</keyword>
<comment type="caution">
    <text evidence="5">Lacks conserved residue(s) required for the propagation of feature annotation.</text>
</comment>
<dbReference type="PANTHER" id="PTHR23429:SF0">
    <property type="entry name" value="GLUCOSE-6-PHOSPHATE 1-DEHYDROGENASE"/>
    <property type="match status" value="1"/>
</dbReference>
<dbReference type="EMBL" id="JBHSBV010000001">
    <property type="protein sequence ID" value="MFC4199607.1"/>
    <property type="molecule type" value="Genomic_DNA"/>
</dbReference>